<keyword evidence="3" id="KW-0963">Cytoplasm</keyword>
<dbReference type="GO" id="GO:0005829">
    <property type="term" value="C:cytosol"/>
    <property type="evidence" value="ECO:0007669"/>
    <property type="project" value="TreeGrafter"/>
</dbReference>
<dbReference type="InterPro" id="IPR036061">
    <property type="entry name" value="CheW-like_dom_sf"/>
</dbReference>
<dbReference type="Proteomes" id="UP000308508">
    <property type="component" value="Unassembled WGS sequence"/>
</dbReference>
<name>A0A5R9PD36_9GAMM</name>
<protein>
    <recommendedName>
        <fullName evidence="2">Chemotaxis protein CheW</fullName>
    </recommendedName>
</protein>
<dbReference type="AlphaFoldDB" id="A0A5R9PD36"/>
<evidence type="ECO:0000256" key="4">
    <source>
        <dbReference type="SAM" id="MobiDB-lite"/>
    </source>
</evidence>
<comment type="subcellular location">
    <subcellularLocation>
        <location evidence="1">Cytoplasm</location>
    </subcellularLocation>
</comment>
<dbReference type="PANTHER" id="PTHR22617">
    <property type="entry name" value="CHEMOTAXIS SENSOR HISTIDINE KINASE-RELATED"/>
    <property type="match status" value="1"/>
</dbReference>
<keyword evidence="7" id="KW-1185">Reference proteome</keyword>
<dbReference type="GO" id="GO:0007165">
    <property type="term" value="P:signal transduction"/>
    <property type="evidence" value="ECO:0007669"/>
    <property type="project" value="InterPro"/>
</dbReference>
<evidence type="ECO:0000256" key="2">
    <source>
        <dbReference type="ARBA" id="ARBA00021483"/>
    </source>
</evidence>
<evidence type="ECO:0000313" key="7">
    <source>
        <dbReference type="Proteomes" id="UP000308508"/>
    </source>
</evidence>
<reference evidence="6 7" key="1">
    <citation type="submission" date="2019-04" db="EMBL/GenBank/DDBJ databases">
        <authorList>
            <person name="Grouzdev D.S."/>
            <person name="Nazina T.N."/>
        </authorList>
    </citation>
    <scope>NUCLEOTIDE SEQUENCE [LARGE SCALE GENOMIC DNA]</scope>
    <source>
        <strain evidence="6 7">SHC 3-19</strain>
    </source>
</reference>
<dbReference type="PANTHER" id="PTHR22617:SF45">
    <property type="entry name" value="CHEMOTAXIS PROTEIN CHEW"/>
    <property type="match status" value="1"/>
</dbReference>
<evidence type="ECO:0000256" key="1">
    <source>
        <dbReference type="ARBA" id="ARBA00004496"/>
    </source>
</evidence>
<dbReference type="InterPro" id="IPR002545">
    <property type="entry name" value="CheW-lke_dom"/>
</dbReference>
<dbReference type="PROSITE" id="PS50851">
    <property type="entry name" value="CHEW"/>
    <property type="match status" value="1"/>
</dbReference>
<evidence type="ECO:0000256" key="3">
    <source>
        <dbReference type="ARBA" id="ARBA00022490"/>
    </source>
</evidence>
<dbReference type="EMBL" id="SROY01000004">
    <property type="protein sequence ID" value="TLX21385.1"/>
    <property type="molecule type" value="Genomic_DNA"/>
</dbReference>
<feature type="domain" description="CheW-like" evidence="5">
    <location>
        <begin position="175"/>
        <end position="309"/>
    </location>
</feature>
<dbReference type="SUPFAM" id="SSF50341">
    <property type="entry name" value="CheW-like"/>
    <property type="match status" value="1"/>
</dbReference>
<dbReference type="Gene3D" id="2.30.30.40">
    <property type="entry name" value="SH3 Domains"/>
    <property type="match status" value="1"/>
</dbReference>
<dbReference type="GO" id="GO:0006935">
    <property type="term" value="P:chemotaxis"/>
    <property type="evidence" value="ECO:0007669"/>
    <property type="project" value="InterPro"/>
</dbReference>
<evidence type="ECO:0000259" key="5">
    <source>
        <dbReference type="PROSITE" id="PS50851"/>
    </source>
</evidence>
<dbReference type="STRING" id="1123377.GCA_000423885_01673"/>
<accession>A0A5R9PD36</accession>
<sequence>MAAGHRPRRTGGRMSTQATILASQQDDGAMVDAYVDSLLAMPLSPSPSPSPSAPAVEAPTALAEPEPEVSPASDAGCADAPQRPVAMEAEAATGVDALPEADACDLPEPDVDAWPDDDVVFDHVQPSPADAAICAGPEAASQPLQQAIPAARAPTPMPPMAEPEEDRVAVAAPIGQRWLRVAVGDDRYAVELLRVQEVVRLAPVIAVRGAVPSLLGVMNLRGRVVPVHDLGRWLRRRPVEPDERARIVVLEHQDELVGLMVTAVTDVVTLDTPQIEPPPPGVRDRIGMGIARTPGAPPTVLLDARVVFD</sequence>
<feature type="compositionally biased region" description="Low complexity" evidence="4">
    <location>
        <begin position="53"/>
        <end position="64"/>
    </location>
</feature>
<dbReference type="SMART" id="SM00260">
    <property type="entry name" value="CheW"/>
    <property type="match status" value="1"/>
</dbReference>
<comment type="caution">
    <text evidence="6">The sequence shown here is derived from an EMBL/GenBank/DDBJ whole genome shotgun (WGS) entry which is preliminary data.</text>
</comment>
<dbReference type="InterPro" id="IPR039315">
    <property type="entry name" value="CheW"/>
</dbReference>
<organism evidence="6 7">
    <name type="scientific">Thermomonas fusca</name>
    <dbReference type="NCBI Taxonomy" id="215690"/>
    <lineage>
        <taxon>Bacteria</taxon>
        <taxon>Pseudomonadati</taxon>
        <taxon>Pseudomonadota</taxon>
        <taxon>Gammaproteobacteria</taxon>
        <taxon>Lysobacterales</taxon>
        <taxon>Lysobacteraceae</taxon>
        <taxon>Thermomonas</taxon>
    </lineage>
</organism>
<evidence type="ECO:0000313" key="6">
    <source>
        <dbReference type="EMBL" id="TLX21385.1"/>
    </source>
</evidence>
<feature type="region of interest" description="Disordered" evidence="4">
    <location>
        <begin position="40"/>
        <end position="79"/>
    </location>
</feature>
<proteinExistence type="predicted"/>
<gene>
    <name evidence="6" type="ORF">E5S66_10630</name>
</gene>
<dbReference type="Gene3D" id="2.40.50.180">
    <property type="entry name" value="CheA-289, Domain 4"/>
    <property type="match status" value="1"/>
</dbReference>
<dbReference type="Pfam" id="PF01584">
    <property type="entry name" value="CheW"/>
    <property type="match status" value="1"/>
</dbReference>